<evidence type="ECO:0000256" key="5">
    <source>
        <dbReference type="ARBA" id="ARBA00022723"/>
    </source>
</evidence>
<dbReference type="GO" id="GO:0006260">
    <property type="term" value="P:DNA replication"/>
    <property type="evidence" value="ECO:0007669"/>
    <property type="project" value="UniProtKB-KW"/>
</dbReference>
<organism evidence="13 14">
    <name type="scientific">Fundicoccus ignavus</name>
    <dbReference type="NCBI Taxonomy" id="2664442"/>
    <lineage>
        <taxon>Bacteria</taxon>
        <taxon>Bacillati</taxon>
        <taxon>Bacillota</taxon>
        <taxon>Bacilli</taxon>
        <taxon>Lactobacillales</taxon>
        <taxon>Aerococcaceae</taxon>
        <taxon>Fundicoccus</taxon>
    </lineage>
</organism>
<dbReference type="RefSeq" id="WP_153862927.1">
    <property type="nucleotide sequence ID" value="NZ_WJQS01000001.1"/>
</dbReference>
<accession>A0A6I2G9J9</accession>
<dbReference type="GO" id="GO:0044716">
    <property type="term" value="F:8-oxo-GDP phosphatase activity"/>
    <property type="evidence" value="ECO:0007669"/>
    <property type="project" value="TreeGrafter"/>
</dbReference>
<evidence type="ECO:0000256" key="3">
    <source>
        <dbReference type="ARBA" id="ARBA00022457"/>
    </source>
</evidence>
<evidence type="ECO:0000256" key="9">
    <source>
        <dbReference type="ARBA" id="ARBA00023204"/>
    </source>
</evidence>
<keyword evidence="8" id="KW-0460">Magnesium</keyword>
<name>A0A6I2G9J9_9LACT</name>
<keyword evidence="3" id="KW-0515">Mutator protein</keyword>
<dbReference type="SUPFAM" id="SSF55811">
    <property type="entry name" value="Nudix"/>
    <property type="match status" value="1"/>
</dbReference>
<evidence type="ECO:0000313" key="14">
    <source>
        <dbReference type="Proteomes" id="UP000430975"/>
    </source>
</evidence>
<dbReference type="PRINTS" id="PR00502">
    <property type="entry name" value="NUDIXFAMILY"/>
</dbReference>
<dbReference type="InterPro" id="IPR020476">
    <property type="entry name" value="Nudix_hydrolase"/>
</dbReference>
<evidence type="ECO:0000256" key="2">
    <source>
        <dbReference type="ARBA" id="ARBA00005582"/>
    </source>
</evidence>
<dbReference type="PANTHER" id="PTHR47707:SF1">
    <property type="entry name" value="NUDIX HYDROLASE FAMILY PROTEIN"/>
    <property type="match status" value="1"/>
</dbReference>
<keyword evidence="5" id="KW-0479">Metal-binding</keyword>
<gene>
    <name evidence="13" type="ORF">GIY09_00855</name>
</gene>
<protein>
    <recommendedName>
        <fullName evidence="11">8-oxo-dGTP diphosphatase</fullName>
        <ecNumber evidence="11">3.6.1.55</ecNumber>
    </recommendedName>
</protein>
<dbReference type="Proteomes" id="UP000430975">
    <property type="component" value="Unassembled WGS sequence"/>
</dbReference>
<keyword evidence="6" id="KW-0227">DNA damage</keyword>
<evidence type="ECO:0000256" key="6">
    <source>
        <dbReference type="ARBA" id="ARBA00022763"/>
    </source>
</evidence>
<comment type="catalytic activity">
    <reaction evidence="10">
        <text>8-oxo-dGTP + H2O = 8-oxo-dGMP + diphosphate + H(+)</text>
        <dbReference type="Rhea" id="RHEA:31575"/>
        <dbReference type="ChEBI" id="CHEBI:15377"/>
        <dbReference type="ChEBI" id="CHEBI:15378"/>
        <dbReference type="ChEBI" id="CHEBI:33019"/>
        <dbReference type="ChEBI" id="CHEBI:63224"/>
        <dbReference type="ChEBI" id="CHEBI:77896"/>
        <dbReference type="EC" id="3.6.1.55"/>
    </reaction>
</comment>
<dbReference type="InterPro" id="IPR047127">
    <property type="entry name" value="MutT-like"/>
</dbReference>
<dbReference type="PANTHER" id="PTHR47707">
    <property type="entry name" value="8-OXO-DGTP DIPHOSPHATASE"/>
    <property type="match status" value="1"/>
</dbReference>
<evidence type="ECO:0000256" key="11">
    <source>
        <dbReference type="ARBA" id="ARBA00038905"/>
    </source>
</evidence>
<dbReference type="GO" id="GO:0046872">
    <property type="term" value="F:metal ion binding"/>
    <property type="evidence" value="ECO:0007669"/>
    <property type="project" value="UniProtKB-KW"/>
</dbReference>
<dbReference type="GO" id="GO:0006281">
    <property type="term" value="P:DNA repair"/>
    <property type="evidence" value="ECO:0007669"/>
    <property type="project" value="UniProtKB-KW"/>
</dbReference>
<dbReference type="EC" id="3.6.1.55" evidence="11"/>
<keyword evidence="7" id="KW-0378">Hydrolase</keyword>
<comment type="caution">
    <text evidence="13">The sequence shown here is derived from an EMBL/GenBank/DDBJ whole genome shotgun (WGS) entry which is preliminary data.</text>
</comment>
<keyword evidence="9" id="KW-0234">DNA repair</keyword>
<feature type="domain" description="Nudix hydrolase" evidence="12">
    <location>
        <begin position="3"/>
        <end position="129"/>
    </location>
</feature>
<dbReference type="PROSITE" id="PS51462">
    <property type="entry name" value="NUDIX"/>
    <property type="match status" value="1"/>
</dbReference>
<reference evidence="13 14" key="1">
    <citation type="submission" date="2019-11" db="EMBL/GenBank/DDBJ databases">
        <title>Characterisation of Fundicoccus ignavus gen. nov. sp. nov., a novel genus of the family Aerococcaceae isolated from bulk tank milk.</title>
        <authorList>
            <person name="Siebert A."/>
            <person name="Huptas C."/>
            <person name="Wenning M."/>
            <person name="Scherer S."/>
            <person name="Doll E.V."/>
        </authorList>
    </citation>
    <scope>NUCLEOTIDE SEQUENCE [LARGE SCALE GENOMIC DNA]</scope>
    <source>
        <strain evidence="13 14">WS4759</strain>
    </source>
</reference>
<keyword evidence="14" id="KW-1185">Reference proteome</keyword>
<proteinExistence type="inferred from homology"/>
<keyword evidence="4" id="KW-0235">DNA replication</keyword>
<dbReference type="GO" id="GO:0008413">
    <property type="term" value="F:8-oxo-7,8-dihydroguanosine triphosphate pyrophosphatase activity"/>
    <property type="evidence" value="ECO:0007669"/>
    <property type="project" value="TreeGrafter"/>
</dbReference>
<dbReference type="EMBL" id="WJQS01000001">
    <property type="protein sequence ID" value="MRI84450.1"/>
    <property type="molecule type" value="Genomic_DNA"/>
</dbReference>
<dbReference type="Pfam" id="PF00293">
    <property type="entry name" value="NUDIX"/>
    <property type="match status" value="1"/>
</dbReference>
<evidence type="ECO:0000256" key="4">
    <source>
        <dbReference type="ARBA" id="ARBA00022705"/>
    </source>
</evidence>
<evidence type="ECO:0000313" key="13">
    <source>
        <dbReference type="EMBL" id="MRI84450.1"/>
    </source>
</evidence>
<evidence type="ECO:0000259" key="12">
    <source>
        <dbReference type="PROSITE" id="PS51462"/>
    </source>
</evidence>
<evidence type="ECO:0000256" key="10">
    <source>
        <dbReference type="ARBA" id="ARBA00035861"/>
    </source>
</evidence>
<sequence length="134" mass="15233">MKKIIKVVGAILIKEGRILCAQRGGEKSLPFLWEFPGGKIEQGESPHQALIRELSEELLIEVELEATIFDAVSYEYDFGMVNLTTIIGKLKSGEPVLTEHQEIRWLSPEELFEVEWAPADIPIVKKLSKMHFNQ</sequence>
<dbReference type="GO" id="GO:0035539">
    <property type="term" value="F:8-oxo-7,8-dihydrodeoxyguanosine triphosphate pyrophosphatase activity"/>
    <property type="evidence" value="ECO:0007669"/>
    <property type="project" value="UniProtKB-EC"/>
</dbReference>
<dbReference type="InterPro" id="IPR015797">
    <property type="entry name" value="NUDIX_hydrolase-like_dom_sf"/>
</dbReference>
<dbReference type="GO" id="GO:0044715">
    <property type="term" value="F:8-oxo-dGDP phosphatase activity"/>
    <property type="evidence" value="ECO:0007669"/>
    <property type="project" value="TreeGrafter"/>
</dbReference>
<evidence type="ECO:0000256" key="8">
    <source>
        <dbReference type="ARBA" id="ARBA00022842"/>
    </source>
</evidence>
<dbReference type="Gene3D" id="3.90.79.10">
    <property type="entry name" value="Nucleoside Triphosphate Pyrophosphohydrolase"/>
    <property type="match status" value="1"/>
</dbReference>
<comment type="cofactor">
    <cofactor evidence="1">
        <name>Mg(2+)</name>
        <dbReference type="ChEBI" id="CHEBI:18420"/>
    </cofactor>
</comment>
<evidence type="ECO:0000256" key="7">
    <source>
        <dbReference type="ARBA" id="ARBA00022801"/>
    </source>
</evidence>
<dbReference type="AlphaFoldDB" id="A0A6I2G9J9"/>
<comment type="similarity">
    <text evidence="2">Belongs to the Nudix hydrolase family.</text>
</comment>
<evidence type="ECO:0000256" key="1">
    <source>
        <dbReference type="ARBA" id="ARBA00001946"/>
    </source>
</evidence>
<dbReference type="CDD" id="cd03425">
    <property type="entry name" value="NUDIX_MutT_NudA_like"/>
    <property type="match status" value="1"/>
</dbReference>
<dbReference type="InterPro" id="IPR000086">
    <property type="entry name" value="NUDIX_hydrolase_dom"/>
</dbReference>